<reference evidence="1" key="1">
    <citation type="submission" date="2021-06" db="EMBL/GenBank/DDBJ databases">
        <title>Parelaphostrongylus tenuis whole genome reference sequence.</title>
        <authorList>
            <person name="Garwood T.J."/>
            <person name="Larsen P.A."/>
            <person name="Fountain-Jones N.M."/>
            <person name="Garbe J.R."/>
            <person name="Macchietto M.G."/>
            <person name="Kania S.A."/>
            <person name="Gerhold R.W."/>
            <person name="Richards J.E."/>
            <person name="Wolf T.M."/>
        </authorList>
    </citation>
    <scope>NUCLEOTIDE SEQUENCE</scope>
    <source>
        <strain evidence="1">MNPRO001-30</strain>
        <tissue evidence="1">Meninges</tissue>
    </source>
</reference>
<comment type="caution">
    <text evidence="1">The sequence shown here is derived from an EMBL/GenBank/DDBJ whole genome shotgun (WGS) entry which is preliminary data.</text>
</comment>
<name>A0AAD5M022_PARTN</name>
<gene>
    <name evidence="1" type="ORF">KIN20_003357</name>
</gene>
<protein>
    <submittedName>
        <fullName evidence="1">Uncharacterized protein</fullName>
    </submittedName>
</protein>
<dbReference type="Proteomes" id="UP001196413">
    <property type="component" value="Unassembled WGS sequence"/>
</dbReference>
<dbReference type="AlphaFoldDB" id="A0AAD5M022"/>
<sequence length="71" mass="7877">MNAEREKALAVVLCCITTHPECRHMQKSESGIGEFAEWTFLNLTGVKMLGGRVPYPSKNCHSMVEPSSPQL</sequence>
<evidence type="ECO:0000313" key="1">
    <source>
        <dbReference type="EMBL" id="KAJ1348128.1"/>
    </source>
</evidence>
<dbReference type="EMBL" id="JAHQIW010000436">
    <property type="protein sequence ID" value="KAJ1348128.1"/>
    <property type="molecule type" value="Genomic_DNA"/>
</dbReference>
<proteinExistence type="predicted"/>
<organism evidence="1 2">
    <name type="scientific">Parelaphostrongylus tenuis</name>
    <name type="common">Meningeal worm</name>
    <dbReference type="NCBI Taxonomy" id="148309"/>
    <lineage>
        <taxon>Eukaryota</taxon>
        <taxon>Metazoa</taxon>
        <taxon>Ecdysozoa</taxon>
        <taxon>Nematoda</taxon>
        <taxon>Chromadorea</taxon>
        <taxon>Rhabditida</taxon>
        <taxon>Rhabditina</taxon>
        <taxon>Rhabditomorpha</taxon>
        <taxon>Strongyloidea</taxon>
        <taxon>Metastrongylidae</taxon>
        <taxon>Parelaphostrongylus</taxon>
    </lineage>
</organism>
<keyword evidence="2" id="KW-1185">Reference proteome</keyword>
<accession>A0AAD5M022</accession>
<evidence type="ECO:0000313" key="2">
    <source>
        <dbReference type="Proteomes" id="UP001196413"/>
    </source>
</evidence>